<evidence type="ECO:0000259" key="1">
    <source>
        <dbReference type="Pfam" id="PF13556"/>
    </source>
</evidence>
<dbReference type="AlphaFoldDB" id="A0A1M5PS12"/>
<keyword evidence="3" id="KW-1185">Reference proteome</keyword>
<protein>
    <submittedName>
        <fullName evidence="2">PucR C-terminal helix-turn-helix domain-containing protein</fullName>
    </submittedName>
</protein>
<feature type="domain" description="PucR C-terminal helix-turn-helix" evidence="1">
    <location>
        <begin position="236"/>
        <end position="293"/>
    </location>
</feature>
<dbReference type="Pfam" id="PF13556">
    <property type="entry name" value="HTH_30"/>
    <property type="match status" value="1"/>
</dbReference>
<dbReference type="EMBL" id="FQXD01000003">
    <property type="protein sequence ID" value="SHH04319.1"/>
    <property type="molecule type" value="Genomic_DNA"/>
</dbReference>
<dbReference type="PANTHER" id="PTHR33744">
    <property type="entry name" value="CARBOHYDRATE DIACID REGULATOR"/>
    <property type="match status" value="1"/>
</dbReference>
<accession>A0A1M5PS12</accession>
<dbReference type="InterPro" id="IPR009057">
    <property type="entry name" value="Homeodomain-like_sf"/>
</dbReference>
<proteinExistence type="predicted"/>
<reference evidence="3" key="1">
    <citation type="submission" date="2016-11" db="EMBL/GenBank/DDBJ databases">
        <authorList>
            <person name="Varghese N."/>
            <person name="Submissions S."/>
        </authorList>
    </citation>
    <scope>NUCLEOTIDE SEQUENCE [LARGE SCALE GENOMIC DNA]</scope>
    <source>
        <strain evidence="3">CGMCC 1.6496</strain>
    </source>
</reference>
<dbReference type="Proteomes" id="UP000184079">
    <property type="component" value="Unassembled WGS sequence"/>
</dbReference>
<organism evidence="2 3">
    <name type="scientific">Virgibacillus chiguensis</name>
    <dbReference type="NCBI Taxonomy" id="411959"/>
    <lineage>
        <taxon>Bacteria</taxon>
        <taxon>Bacillati</taxon>
        <taxon>Bacillota</taxon>
        <taxon>Bacilli</taxon>
        <taxon>Bacillales</taxon>
        <taxon>Bacillaceae</taxon>
        <taxon>Virgibacillus</taxon>
    </lineage>
</organism>
<evidence type="ECO:0000313" key="2">
    <source>
        <dbReference type="EMBL" id="SHH04319.1"/>
    </source>
</evidence>
<evidence type="ECO:0000313" key="3">
    <source>
        <dbReference type="Proteomes" id="UP000184079"/>
    </source>
</evidence>
<dbReference type="InterPro" id="IPR051448">
    <property type="entry name" value="CdaR-like_regulators"/>
</dbReference>
<sequence>MNERLKKIFPNLIIEPKDASPTSTVYKWFLLQNGTKVGIPKQDLTDKDIHLLATFLTPYRANLPHPTKKEIRWQSIVEQSIEHVPTEPLTSYRFVYFSMKEKQIEPLMFKESVQTLFDYEIAILWKNRNEGVFIEEKMGAQDESIPYEQIIDVLMNDLSVNIRFLVGPYLNSYQQASIQYMHILTYAKTAFKYATKAVLKYQEALPYILLEQTDDTFQHHLSEVALQEFATDKDFLQTIRTFLQCNLNISVTAKKLYMHRNSLQYRIDKFIEKTGIDLRQFHEAVTVYFALLANMHKDE</sequence>
<name>A0A1M5PS12_9BACI</name>
<dbReference type="InterPro" id="IPR025736">
    <property type="entry name" value="PucR_C-HTH_dom"/>
</dbReference>
<dbReference type="Gene3D" id="1.10.10.2840">
    <property type="entry name" value="PucR C-terminal helix-turn-helix domain"/>
    <property type="match status" value="1"/>
</dbReference>
<dbReference type="PANTHER" id="PTHR33744:SF15">
    <property type="entry name" value="CARBOHYDRATE DIACID REGULATOR"/>
    <property type="match status" value="1"/>
</dbReference>
<dbReference type="InterPro" id="IPR042070">
    <property type="entry name" value="PucR_C-HTH_sf"/>
</dbReference>
<dbReference type="RefSeq" id="WP_073006041.1">
    <property type="nucleotide sequence ID" value="NZ_FQXD01000003.1"/>
</dbReference>
<dbReference type="OrthoDB" id="9792148at2"/>
<dbReference type="SUPFAM" id="SSF46689">
    <property type="entry name" value="Homeodomain-like"/>
    <property type="match status" value="1"/>
</dbReference>
<gene>
    <name evidence="2" type="ORF">SAMN05421807_103178</name>
</gene>